<comment type="caution">
    <text evidence="1">The sequence shown here is derived from an EMBL/GenBank/DDBJ whole genome shotgun (WGS) entry which is preliminary data.</text>
</comment>
<dbReference type="EMBL" id="JAENHL010000004">
    <property type="protein sequence ID" value="MBK1865181.1"/>
    <property type="molecule type" value="Genomic_DNA"/>
</dbReference>
<name>A0ACC5QXR0_9HYPH</name>
<accession>A0ACC5QXR0</accession>
<protein>
    <submittedName>
        <fullName evidence="1">Uncharacterized protein</fullName>
    </submittedName>
</protein>
<dbReference type="Proteomes" id="UP000616151">
    <property type="component" value="Unassembled WGS sequence"/>
</dbReference>
<evidence type="ECO:0000313" key="2">
    <source>
        <dbReference type="Proteomes" id="UP000616151"/>
    </source>
</evidence>
<proteinExistence type="predicted"/>
<sequence length="262" mass="29347">MNAQITAEIRGYDIGPINAKAGFTSDITLAADITPQNLIDMVERERPNMDIRPGMRHKYTPLRFDPATGYLYNGGRYLFDTWENVLDYNHYTNEVLEPEPGVKFWTRPSFVHVDKHYWRVTGAHDFKPLATAHHINRFERHAYTNQDAADLLTRAWPAIRDDAQKQGLSSVWLMYQPEERQIGIVAVAARSADKDPATALAKGLAVLEAAPPVGRLLPGELGLTKLFDRTSLIGSSWLPWSRALGGAHSSFPVSPPHPLPQL</sequence>
<reference evidence="1" key="1">
    <citation type="submission" date="2021-01" db="EMBL/GenBank/DDBJ databases">
        <authorList>
            <person name="Sun Q."/>
        </authorList>
    </citation>
    <scope>NUCLEOTIDE SEQUENCE</scope>
    <source>
        <strain evidence="1">YIM B02566</strain>
    </source>
</reference>
<keyword evidence="2" id="KW-1185">Reference proteome</keyword>
<evidence type="ECO:0000313" key="1">
    <source>
        <dbReference type="EMBL" id="MBK1865181.1"/>
    </source>
</evidence>
<gene>
    <name evidence="1" type="ORF">JHL16_02360</name>
</gene>
<organism evidence="1 2">
    <name type="scientific">Taklimakanibacter albus</name>
    <dbReference type="NCBI Taxonomy" id="2800327"/>
    <lineage>
        <taxon>Bacteria</taxon>
        <taxon>Pseudomonadati</taxon>
        <taxon>Pseudomonadota</taxon>
        <taxon>Alphaproteobacteria</taxon>
        <taxon>Hyphomicrobiales</taxon>
        <taxon>Aestuariivirgaceae</taxon>
        <taxon>Taklimakanibacter</taxon>
    </lineage>
</organism>